<dbReference type="EC" id="3.5.1.28" evidence="5"/>
<dbReference type="HOGENOM" id="CLU_049290_1_0_6"/>
<dbReference type="GO" id="GO:0071555">
    <property type="term" value="P:cell wall organization"/>
    <property type="evidence" value="ECO:0007669"/>
    <property type="project" value="UniProtKB-KW"/>
</dbReference>
<evidence type="ECO:0000256" key="10">
    <source>
        <dbReference type="ARBA" id="ARBA00023316"/>
    </source>
</evidence>
<dbReference type="STRING" id="565045.NOR51B_530"/>
<evidence type="ECO:0000256" key="8">
    <source>
        <dbReference type="ARBA" id="ARBA00022801"/>
    </source>
</evidence>
<keyword evidence="7" id="KW-0479">Metal-binding</keyword>
<sequence length="198" mass="21938">MRHTADTTYTLIQGWIPSAHHVVSPNYNARPAEAEPNLIVVHNISLPPGEFGGGYINALFTNCLDPAVHPYFAEICDLRVSSHFLISRGGELTQYVATDDRAWHAGHSEWCGRGNCNDFSIGIELEGTDDEPYAEEQYAVLVQLIDLLQREYPSIAADAIVGHSDIAPGRKTDPGPAFDWPKLWAQLRLERSQQGRAT</sequence>
<dbReference type="PANTHER" id="PTHR30417:SF4">
    <property type="entry name" value="1,6-ANHYDRO-N-ACETYLMURAMYL-L-ALANINE AMIDASE AMPD"/>
    <property type="match status" value="1"/>
</dbReference>
<evidence type="ECO:0000256" key="3">
    <source>
        <dbReference type="ARBA" id="ARBA00004496"/>
    </source>
</evidence>
<dbReference type="InterPro" id="IPR002502">
    <property type="entry name" value="Amidase_domain"/>
</dbReference>
<dbReference type="GO" id="GO:0009254">
    <property type="term" value="P:peptidoglycan turnover"/>
    <property type="evidence" value="ECO:0007669"/>
    <property type="project" value="TreeGrafter"/>
</dbReference>
<evidence type="ECO:0000256" key="4">
    <source>
        <dbReference type="ARBA" id="ARBA00007553"/>
    </source>
</evidence>
<keyword evidence="8" id="KW-0378">Hydrolase</keyword>
<evidence type="ECO:0000256" key="5">
    <source>
        <dbReference type="ARBA" id="ARBA00011901"/>
    </source>
</evidence>
<evidence type="ECO:0000256" key="11">
    <source>
        <dbReference type="ARBA" id="ARBA00039257"/>
    </source>
</evidence>
<keyword evidence="9" id="KW-0862">Zinc</keyword>
<keyword evidence="15" id="KW-1185">Reference proteome</keyword>
<feature type="domain" description="N-acetylmuramoyl-L-alanine amidase" evidence="13">
    <location>
        <begin position="24"/>
        <end position="175"/>
    </location>
</feature>
<evidence type="ECO:0000256" key="7">
    <source>
        <dbReference type="ARBA" id="ARBA00022723"/>
    </source>
</evidence>
<evidence type="ECO:0000256" key="6">
    <source>
        <dbReference type="ARBA" id="ARBA00022490"/>
    </source>
</evidence>
<dbReference type="GO" id="GO:0008745">
    <property type="term" value="F:N-acetylmuramoyl-L-alanine amidase activity"/>
    <property type="evidence" value="ECO:0007669"/>
    <property type="project" value="UniProtKB-EC"/>
</dbReference>
<accession>B8KQP0</accession>
<comment type="similarity">
    <text evidence="4">Belongs to the N-acetylmuramoyl-L-alanine amidase 2 family.</text>
</comment>
<dbReference type="OrthoDB" id="9794842at2"/>
<comment type="subcellular location">
    <subcellularLocation>
        <location evidence="3">Cytoplasm</location>
    </subcellularLocation>
</comment>
<keyword evidence="10" id="KW-0961">Cell wall biogenesis/degradation</keyword>
<evidence type="ECO:0000256" key="2">
    <source>
        <dbReference type="ARBA" id="ARBA00001947"/>
    </source>
</evidence>
<comment type="catalytic activity">
    <reaction evidence="1">
        <text>Hydrolyzes the link between N-acetylmuramoyl residues and L-amino acid residues in certain cell-wall glycopeptides.</text>
        <dbReference type="EC" id="3.5.1.28"/>
    </reaction>
</comment>
<evidence type="ECO:0000256" key="9">
    <source>
        <dbReference type="ARBA" id="ARBA00022833"/>
    </source>
</evidence>
<keyword evidence="6" id="KW-0963">Cytoplasm</keyword>
<dbReference type="EMBL" id="DS999411">
    <property type="protein sequence ID" value="EED34592.1"/>
    <property type="molecule type" value="Genomic_DNA"/>
</dbReference>
<dbReference type="Gene3D" id="3.40.80.10">
    <property type="entry name" value="Peptidoglycan recognition protein-like"/>
    <property type="match status" value="1"/>
</dbReference>
<evidence type="ECO:0000256" key="1">
    <source>
        <dbReference type="ARBA" id="ARBA00001561"/>
    </source>
</evidence>
<evidence type="ECO:0000256" key="12">
    <source>
        <dbReference type="ARBA" id="ARBA00042615"/>
    </source>
</evidence>
<dbReference type="Pfam" id="PF01510">
    <property type="entry name" value="Amidase_2"/>
    <property type="match status" value="1"/>
</dbReference>
<dbReference type="eggNOG" id="COG3023">
    <property type="taxonomic scope" value="Bacteria"/>
</dbReference>
<dbReference type="NCBIfam" id="NF008758">
    <property type="entry name" value="PRK11789.1"/>
    <property type="match status" value="1"/>
</dbReference>
<dbReference type="PANTHER" id="PTHR30417">
    <property type="entry name" value="N-ACETYLMURAMOYL-L-ALANINE AMIDASE AMID"/>
    <property type="match status" value="1"/>
</dbReference>
<dbReference type="Proteomes" id="UP000004699">
    <property type="component" value="Unassembled WGS sequence"/>
</dbReference>
<reference evidence="15" key="1">
    <citation type="journal article" date="2013" name="BMC Microbiol.">
        <title>Taxonomy and evolution of bacteriochlorophyll a-containing members of the OM60/NOR5 clade of marine gammaproteobacteria: description of Luminiphilus syltensis gen. nov., sp. nov., reclassification of Haliea rubra as Pseudohaliea rubra gen. nov., comb. nov., and emendation of Chromatocurvus halotolerans.</title>
        <authorList>
            <person name="Spring S."/>
            <person name="Riedel T."/>
            <person name="Sproer C."/>
            <person name="Yan S."/>
            <person name="Harder J."/>
            <person name="Fuchs B.M."/>
        </authorList>
    </citation>
    <scope>NUCLEOTIDE SEQUENCE [LARGE SCALE GENOMIC DNA]</scope>
    <source>
        <strain evidence="15">NOR51-B</strain>
    </source>
</reference>
<gene>
    <name evidence="14" type="ORF">NOR51B_530</name>
</gene>
<comment type="cofactor">
    <cofactor evidence="2">
        <name>Zn(2+)</name>
        <dbReference type="ChEBI" id="CHEBI:29105"/>
    </cofactor>
</comment>
<dbReference type="InterPro" id="IPR036505">
    <property type="entry name" value="Amidase/PGRP_sf"/>
</dbReference>
<dbReference type="GO" id="GO:0005737">
    <property type="term" value="C:cytoplasm"/>
    <property type="evidence" value="ECO:0007669"/>
    <property type="project" value="UniProtKB-SubCell"/>
</dbReference>
<evidence type="ECO:0000313" key="14">
    <source>
        <dbReference type="EMBL" id="EED34592.1"/>
    </source>
</evidence>
<dbReference type="GO" id="GO:0009253">
    <property type="term" value="P:peptidoglycan catabolic process"/>
    <property type="evidence" value="ECO:0007669"/>
    <property type="project" value="InterPro"/>
</dbReference>
<evidence type="ECO:0000259" key="13">
    <source>
        <dbReference type="SMART" id="SM00644"/>
    </source>
</evidence>
<dbReference type="SMART" id="SM00644">
    <property type="entry name" value="Ami_2"/>
    <property type="match status" value="1"/>
</dbReference>
<dbReference type="GO" id="GO:0046872">
    <property type="term" value="F:metal ion binding"/>
    <property type="evidence" value="ECO:0007669"/>
    <property type="project" value="UniProtKB-KW"/>
</dbReference>
<dbReference type="SUPFAM" id="SSF55846">
    <property type="entry name" value="N-acetylmuramoyl-L-alanine amidase-like"/>
    <property type="match status" value="1"/>
</dbReference>
<protein>
    <recommendedName>
        <fullName evidence="11">1,6-anhydro-N-acetylmuramyl-L-alanine amidase AmpD</fullName>
        <ecNumber evidence="5">3.5.1.28</ecNumber>
    </recommendedName>
    <alternativeName>
        <fullName evidence="12">N-acetylmuramoyl-L-alanine amidase</fullName>
    </alternativeName>
</protein>
<dbReference type="InterPro" id="IPR051206">
    <property type="entry name" value="NAMLAA_amidase_2"/>
</dbReference>
<dbReference type="CDD" id="cd06583">
    <property type="entry name" value="PGRP"/>
    <property type="match status" value="1"/>
</dbReference>
<proteinExistence type="inferred from homology"/>
<evidence type="ECO:0000313" key="15">
    <source>
        <dbReference type="Proteomes" id="UP000004699"/>
    </source>
</evidence>
<name>B8KQP0_9GAMM</name>
<dbReference type="AlphaFoldDB" id="B8KQP0"/>
<organism evidence="14 15">
    <name type="scientific">Luminiphilus syltensis NOR5-1B</name>
    <dbReference type="NCBI Taxonomy" id="565045"/>
    <lineage>
        <taxon>Bacteria</taxon>
        <taxon>Pseudomonadati</taxon>
        <taxon>Pseudomonadota</taxon>
        <taxon>Gammaproteobacteria</taxon>
        <taxon>Cellvibrionales</taxon>
        <taxon>Halieaceae</taxon>
        <taxon>Luminiphilus</taxon>
    </lineage>
</organism>